<accession>A0A2A2F8A1</accession>
<keyword evidence="2" id="KW-1185">Reference proteome</keyword>
<proteinExistence type="predicted"/>
<name>A0A2A2F8A1_9GAMM</name>
<dbReference type="Proteomes" id="UP000218896">
    <property type="component" value="Unassembled WGS sequence"/>
</dbReference>
<evidence type="ECO:0000313" key="1">
    <source>
        <dbReference type="EMBL" id="PAU81050.1"/>
    </source>
</evidence>
<dbReference type="RefSeq" id="WP_095616776.1">
    <property type="nucleotide sequence ID" value="NZ_NSKD01000002.1"/>
</dbReference>
<organism evidence="1 2">
    <name type="scientific">Halovibrio salipaludis</name>
    <dbReference type="NCBI Taxonomy" id="2032626"/>
    <lineage>
        <taxon>Bacteria</taxon>
        <taxon>Pseudomonadati</taxon>
        <taxon>Pseudomonadota</taxon>
        <taxon>Gammaproteobacteria</taxon>
        <taxon>Oceanospirillales</taxon>
        <taxon>Halomonadaceae</taxon>
        <taxon>Halovibrio</taxon>
    </lineage>
</organism>
<comment type="caution">
    <text evidence="1">The sequence shown here is derived from an EMBL/GenBank/DDBJ whole genome shotgun (WGS) entry which is preliminary data.</text>
</comment>
<reference evidence="1 2" key="1">
    <citation type="submission" date="2017-08" db="EMBL/GenBank/DDBJ databases">
        <title>Halovibrio sewagensis sp. nov., isolated from wastewater of high salinity.</title>
        <authorList>
            <person name="Dong X."/>
            <person name="Zhang G."/>
        </authorList>
    </citation>
    <scope>NUCLEOTIDE SEQUENCE [LARGE SCALE GENOMIC DNA]</scope>
    <source>
        <strain evidence="1 2">YL5-2</strain>
    </source>
</reference>
<gene>
    <name evidence="1" type="ORF">CK501_05665</name>
</gene>
<evidence type="ECO:0000313" key="2">
    <source>
        <dbReference type="Proteomes" id="UP000218896"/>
    </source>
</evidence>
<protein>
    <submittedName>
        <fullName evidence="1">Uncharacterized protein</fullName>
    </submittedName>
</protein>
<sequence length="71" mass="8179">MNHETGIDRITRARSQMQSMVLMFQMYLEALHSGETDQLPPEMLINYVWQLEQNLEAIDLGLKEAQEGGEV</sequence>
<dbReference type="EMBL" id="NSKD01000002">
    <property type="protein sequence ID" value="PAU81050.1"/>
    <property type="molecule type" value="Genomic_DNA"/>
</dbReference>
<dbReference type="AlphaFoldDB" id="A0A2A2F8A1"/>